<gene>
    <name evidence="2" type="ORF">G2W53_022062</name>
</gene>
<accession>A0A834TKL0</accession>
<feature type="region of interest" description="Disordered" evidence="1">
    <location>
        <begin position="26"/>
        <end position="49"/>
    </location>
</feature>
<evidence type="ECO:0000256" key="1">
    <source>
        <dbReference type="SAM" id="MobiDB-lite"/>
    </source>
</evidence>
<protein>
    <submittedName>
        <fullName evidence="2">Uncharacterized protein</fullName>
    </submittedName>
</protein>
<sequence>MQLAYPIEIDEHLSAPQEFSLLSSSVLNSARKGPKRAQDSEKRDRKRVSVPLAARPYGGEETTQVSVSLAASLRCSEPSAPKGLSVPFAMAKQHELATTSLPVTGKGQALSHALNGRGLHSLSRHMLNF</sequence>
<comment type="caution">
    <text evidence="2">The sequence shown here is derived from an EMBL/GenBank/DDBJ whole genome shotgun (WGS) entry which is preliminary data.</text>
</comment>
<dbReference type="Proteomes" id="UP000634136">
    <property type="component" value="Unassembled WGS sequence"/>
</dbReference>
<dbReference type="AlphaFoldDB" id="A0A834TKL0"/>
<evidence type="ECO:0000313" key="2">
    <source>
        <dbReference type="EMBL" id="KAF7823918.1"/>
    </source>
</evidence>
<evidence type="ECO:0000313" key="3">
    <source>
        <dbReference type="Proteomes" id="UP000634136"/>
    </source>
</evidence>
<proteinExistence type="predicted"/>
<organism evidence="2 3">
    <name type="scientific">Senna tora</name>
    <dbReference type="NCBI Taxonomy" id="362788"/>
    <lineage>
        <taxon>Eukaryota</taxon>
        <taxon>Viridiplantae</taxon>
        <taxon>Streptophyta</taxon>
        <taxon>Embryophyta</taxon>
        <taxon>Tracheophyta</taxon>
        <taxon>Spermatophyta</taxon>
        <taxon>Magnoliopsida</taxon>
        <taxon>eudicotyledons</taxon>
        <taxon>Gunneridae</taxon>
        <taxon>Pentapetalae</taxon>
        <taxon>rosids</taxon>
        <taxon>fabids</taxon>
        <taxon>Fabales</taxon>
        <taxon>Fabaceae</taxon>
        <taxon>Caesalpinioideae</taxon>
        <taxon>Cassia clade</taxon>
        <taxon>Senna</taxon>
    </lineage>
</organism>
<reference evidence="2" key="1">
    <citation type="submission" date="2020-09" db="EMBL/GenBank/DDBJ databases">
        <title>Genome-Enabled Discovery of Anthraquinone Biosynthesis in Senna tora.</title>
        <authorList>
            <person name="Kang S.-H."/>
            <person name="Pandey R.P."/>
            <person name="Lee C.-M."/>
            <person name="Sim J.-S."/>
            <person name="Jeong J.-T."/>
            <person name="Choi B.-S."/>
            <person name="Jung M."/>
            <person name="Ginzburg D."/>
            <person name="Zhao K."/>
            <person name="Won S.Y."/>
            <person name="Oh T.-J."/>
            <person name="Yu Y."/>
            <person name="Kim N.-H."/>
            <person name="Lee O.R."/>
            <person name="Lee T.-H."/>
            <person name="Bashyal P."/>
            <person name="Kim T.-S."/>
            <person name="Lee W.-H."/>
            <person name="Kawkins C."/>
            <person name="Kim C.-K."/>
            <person name="Kim J.S."/>
            <person name="Ahn B.O."/>
            <person name="Rhee S.Y."/>
            <person name="Sohng J.K."/>
        </authorList>
    </citation>
    <scope>NUCLEOTIDE SEQUENCE</scope>
    <source>
        <tissue evidence="2">Leaf</tissue>
    </source>
</reference>
<name>A0A834TKL0_9FABA</name>
<keyword evidence="3" id="KW-1185">Reference proteome</keyword>
<dbReference type="EMBL" id="JAAIUW010000007">
    <property type="protein sequence ID" value="KAF7823918.1"/>
    <property type="molecule type" value="Genomic_DNA"/>
</dbReference>